<proteinExistence type="predicted"/>
<dbReference type="PANTHER" id="PTHR36766:SF55">
    <property type="entry name" value="OS11G0492900 PROTEIN"/>
    <property type="match status" value="1"/>
</dbReference>
<dbReference type="Proteomes" id="UP000228380">
    <property type="component" value="Chromosome 1"/>
</dbReference>
<dbReference type="InterPro" id="IPR032675">
    <property type="entry name" value="LRR_dom_sf"/>
</dbReference>
<accession>A0A8B9A7J3</accession>
<name>A0A8B9A7J3_PHODC</name>
<reference evidence="3" key="2">
    <citation type="submission" date="2025-08" db="UniProtKB">
        <authorList>
            <consortium name="RefSeq"/>
        </authorList>
    </citation>
    <scope>IDENTIFICATION</scope>
    <source>
        <tissue evidence="3">Young leaves</tissue>
    </source>
</reference>
<gene>
    <name evidence="3" type="primary">LOC120109973</name>
</gene>
<keyword evidence="1" id="KW-1133">Transmembrane helix</keyword>
<keyword evidence="1" id="KW-0812">Transmembrane</keyword>
<dbReference type="AlphaFoldDB" id="A0A8B9A7J3"/>
<dbReference type="OrthoDB" id="2018313at2759"/>
<dbReference type="RefSeq" id="XP_038979843.1">
    <property type="nucleotide sequence ID" value="XM_039123915.1"/>
</dbReference>
<keyword evidence="2" id="KW-1185">Reference proteome</keyword>
<dbReference type="SUPFAM" id="SSF52058">
    <property type="entry name" value="L domain-like"/>
    <property type="match status" value="1"/>
</dbReference>
<organism evidence="2 3">
    <name type="scientific">Phoenix dactylifera</name>
    <name type="common">Date palm</name>
    <dbReference type="NCBI Taxonomy" id="42345"/>
    <lineage>
        <taxon>Eukaryota</taxon>
        <taxon>Viridiplantae</taxon>
        <taxon>Streptophyta</taxon>
        <taxon>Embryophyta</taxon>
        <taxon>Tracheophyta</taxon>
        <taxon>Spermatophyta</taxon>
        <taxon>Magnoliopsida</taxon>
        <taxon>Liliopsida</taxon>
        <taxon>Arecaceae</taxon>
        <taxon>Coryphoideae</taxon>
        <taxon>Phoeniceae</taxon>
        <taxon>Phoenix</taxon>
    </lineage>
</organism>
<dbReference type="Gene3D" id="3.80.10.10">
    <property type="entry name" value="Ribonuclease Inhibitor"/>
    <property type="match status" value="1"/>
</dbReference>
<evidence type="ECO:0000313" key="2">
    <source>
        <dbReference type="Proteomes" id="UP000228380"/>
    </source>
</evidence>
<evidence type="ECO:0000313" key="3">
    <source>
        <dbReference type="RefSeq" id="XP_038979843.1"/>
    </source>
</evidence>
<dbReference type="PANTHER" id="PTHR36766">
    <property type="entry name" value="PLANT BROAD-SPECTRUM MILDEW RESISTANCE PROTEIN RPW8"/>
    <property type="match status" value="1"/>
</dbReference>
<evidence type="ECO:0000256" key="1">
    <source>
        <dbReference type="SAM" id="Phobius"/>
    </source>
</evidence>
<protein>
    <submittedName>
        <fullName evidence="3">Uncharacterized protein LOC120109973</fullName>
    </submittedName>
</protein>
<dbReference type="KEGG" id="pda:120109973"/>
<dbReference type="GeneID" id="120109973"/>
<reference evidence="2" key="1">
    <citation type="journal article" date="2019" name="Nat. Commun.">
        <title>Genome-wide association mapping of date palm fruit traits.</title>
        <authorList>
            <person name="Hazzouri K.M."/>
            <person name="Gros-Balthazard M."/>
            <person name="Flowers J.M."/>
            <person name="Copetti D."/>
            <person name="Lemansour A."/>
            <person name="Lebrun M."/>
            <person name="Masmoudi K."/>
            <person name="Ferrand S."/>
            <person name="Dhar M.I."/>
            <person name="Fresquez Z.A."/>
            <person name="Rosas U."/>
            <person name="Zhang J."/>
            <person name="Talag J."/>
            <person name="Lee S."/>
            <person name="Kudrna D."/>
            <person name="Powell R.F."/>
            <person name="Leitch I.J."/>
            <person name="Krueger R.R."/>
            <person name="Wing R.A."/>
            <person name="Amiri K.M.A."/>
            <person name="Purugganan M.D."/>
        </authorList>
    </citation>
    <scope>NUCLEOTIDE SEQUENCE [LARGE SCALE GENOMIC DNA]</scope>
    <source>
        <strain evidence="2">cv. Khalas</strain>
    </source>
</reference>
<keyword evidence="1" id="KW-0472">Membrane</keyword>
<feature type="transmembrane region" description="Helical" evidence="1">
    <location>
        <begin position="227"/>
        <end position="250"/>
    </location>
</feature>
<sequence>MQYLASLNKLSIKDCARLQIMAEDLLSSMPDEVEIVDCPGLSNWCQIQRINCIEVASGNKLTTSNTWENVMHEFDDLTSVEHLYFGNHWRFFLRRDSIPILEELTIWGCTDIPPLFSLPRLTSLRSLVIKDCPRIHCLPSYLLPSTLKSLVVDNCEDLTFLRLAQENLDAFEELQLMNCPKLERVEGVNCLFFTKILRIERCLNSSFHKMIDSHLFLQMSKLQVAILAFWLIAKLIIVLAPTALFLYLSLQRK</sequence>